<dbReference type="AlphaFoldDB" id="A0A2P2R0K6"/>
<dbReference type="EMBL" id="GGEC01092207">
    <property type="protein sequence ID" value="MBX72691.1"/>
    <property type="molecule type" value="Transcribed_RNA"/>
</dbReference>
<sequence length="42" mass="4717">MVHNFMKTCINALENVTKSISVSSAWLTDILAHITKMKLINV</sequence>
<evidence type="ECO:0000313" key="1">
    <source>
        <dbReference type="EMBL" id="MBX72691.1"/>
    </source>
</evidence>
<protein>
    <submittedName>
        <fullName evidence="1">Uncharacterized protein</fullName>
    </submittedName>
</protein>
<name>A0A2P2R0K6_RHIMU</name>
<organism evidence="1">
    <name type="scientific">Rhizophora mucronata</name>
    <name type="common">Asiatic mangrove</name>
    <dbReference type="NCBI Taxonomy" id="61149"/>
    <lineage>
        <taxon>Eukaryota</taxon>
        <taxon>Viridiplantae</taxon>
        <taxon>Streptophyta</taxon>
        <taxon>Embryophyta</taxon>
        <taxon>Tracheophyta</taxon>
        <taxon>Spermatophyta</taxon>
        <taxon>Magnoliopsida</taxon>
        <taxon>eudicotyledons</taxon>
        <taxon>Gunneridae</taxon>
        <taxon>Pentapetalae</taxon>
        <taxon>rosids</taxon>
        <taxon>fabids</taxon>
        <taxon>Malpighiales</taxon>
        <taxon>Rhizophoraceae</taxon>
        <taxon>Rhizophora</taxon>
    </lineage>
</organism>
<reference evidence="1" key="1">
    <citation type="submission" date="2018-02" db="EMBL/GenBank/DDBJ databases">
        <title>Rhizophora mucronata_Transcriptome.</title>
        <authorList>
            <person name="Meera S.P."/>
            <person name="Sreeshan A."/>
            <person name="Augustine A."/>
        </authorList>
    </citation>
    <scope>NUCLEOTIDE SEQUENCE</scope>
    <source>
        <tissue evidence="1">Leaf</tissue>
    </source>
</reference>
<accession>A0A2P2R0K6</accession>
<proteinExistence type="predicted"/>